<dbReference type="eggNOG" id="ENOG5031THM">
    <property type="taxonomic scope" value="Bacteria"/>
</dbReference>
<dbReference type="STRING" id="471855.Shel_28430"/>
<proteinExistence type="predicted"/>
<evidence type="ECO:0000256" key="2">
    <source>
        <dbReference type="SAM" id="Phobius"/>
    </source>
</evidence>
<sequence>MSKDVFGGLHVKGSTKGTSNELSLSILEERSSQASEKGASPRTILPSDSLGSGVEVFTVPGDAQSLNSGKKKASSPVADSRTLNLSSGRGGAAASSAAALSNEIARRKRRRHIRTAIISVAILAVAALVAGSGFLYVQSMYDQHVRNLDLLSTSMDELEAADATVVGMDEAIASKVDIESVDDLQTIINSIPTAETHVNAALSFATDADINMWDSEDKEAAGQVEKAAQARLEMFEYGGIILKADIRTVQAMEALDECWATVLAGEETMKQSATLVADSTPENTEQSEQLTYEAISTFNTALDQLSAVRDIYDVDGLDAIESYIYKRIEENEYALASDAAIYIQDKSTADEQNKLYNQADAEALELLKSIPEDPKDLILDAYDEEMEEPRNAYYNARSSAAASDEFLREYLGASAQTD</sequence>
<dbReference type="RefSeq" id="WP_012799924.1">
    <property type="nucleotide sequence ID" value="NC_013165.1"/>
</dbReference>
<dbReference type="HOGENOM" id="CLU_047000_0_0_11"/>
<name>C7N493_SLAHD</name>
<dbReference type="Proteomes" id="UP000002026">
    <property type="component" value="Chromosome"/>
</dbReference>
<reference evidence="3 4" key="1">
    <citation type="journal article" date="2009" name="Stand. Genomic Sci.">
        <title>Complete genome sequence of Slackia heliotrinireducens type strain (RHS 1).</title>
        <authorList>
            <person name="Pukall R."/>
            <person name="Lapidus A."/>
            <person name="Nolan M."/>
            <person name="Copeland A."/>
            <person name="Glavina Del Rio T."/>
            <person name="Lucas S."/>
            <person name="Chen F."/>
            <person name="Tice H."/>
            <person name="Cheng J.F."/>
            <person name="Chertkov O."/>
            <person name="Bruce D."/>
            <person name="Goodwin L."/>
            <person name="Kuske C."/>
            <person name="Brettin T."/>
            <person name="Detter J.C."/>
            <person name="Han C."/>
            <person name="Pitluck S."/>
            <person name="Pati A."/>
            <person name="Mavrommatis K."/>
            <person name="Ivanova N."/>
            <person name="Ovchinnikova G."/>
            <person name="Chen A."/>
            <person name="Palaniappan K."/>
            <person name="Schneider S."/>
            <person name="Rohde M."/>
            <person name="Chain P."/>
            <person name="D'haeseleer P."/>
            <person name="Goker M."/>
            <person name="Bristow J."/>
            <person name="Eisen J.A."/>
            <person name="Markowitz V."/>
            <person name="Kyrpides N.C."/>
            <person name="Klenk H.P."/>
            <person name="Hugenholtz P."/>
        </authorList>
    </citation>
    <scope>NUCLEOTIDE SEQUENCE [LARGE SCALE GENOMIC DNA]</scope>
    <source>
        <strain evidence="4">ATCC 29202 / DSM 20476 / NCTC 11029 / RHS 1</strain>
    </source>
</reference>
<evidence type="ECO:0000256" key="1">
    <source>
        <dbReference type="SAM" id="MobiDB-lite"/>
    </source>
</evidence>
<keyword evidence="4" id="KW-1185">Reference proteome</keyword>
<organism evidence="3 4">
    <name type="scientific">Slackia heliotrinireducens (strain ATCC 29202 / DSM 20476 / NCTC 11029 / RHS 1)</name>
    <name type="common">Peptococcus heliotrinreducens</name>
    <dbReference type="NCBI Taxonomy" id="471855"/>
    <lineage>
        <taxon>Bacteria</taxon>
        <taxon>Bacillati</taxon>
        <taxon>Actinomycetota</taxon>
        <taxon>Coriobacteriia</taxon>
        <taxon>Eggerthellales</taxon>
        <taxon>Eggerthellaceae</taxon>
        <taxon>Slackia</taxon>
    </lineage>
</organism>
<keyword evidence="2" id="KW-1133">Transmembrane helix</keyword>
<feature type="region of interest" description="Disordered" evidence="1">
    <location>
        <begin position="1"/>
        <end position="90"/>
    </location>
</feature>
<keyword evidence="2" id="KW-0472">Membrane</keyword>
<evidence type="ECO:0000313" key="4">
    <source>
        <dbReference type="Proteomes" id="UP000002026"/>
    </source>
</evidence>
<dbReference type="EMBL" id="CP001684">
    <property type="protein sequence ID" value="ACV23829.1"/>
    <property type="molecule type" value="Genomic_DNA"/>
</dbReference>
<dbReference type="KEGG" id="shi:Shel_28430"/>
<evidence type="ECO:0000313" key="3">
    <source>
        <dbReference type="EMBL" id="ACV23829.1"/>
    </source>
</evidence>
<dbReference type="AlphaFoldDB" id="C7N493"/>
<feature type="transmembrane region" description="Helical" evidence="2">
    <location>
        <begin position="116"/>
        <end position="137"/>
    </location>
</feature>
<keyword evidence="2" id="KW-0812">Transmembrane</keyword>
<gene>
    <name evidence="3" type="ordered locus">Shel_28430</name>
</gene>
<accession>C7N493</accession>
<protein>
    <submittedName>
        <fullName evidence="3">Uncharacterized protein</fullName>
    </submittedName>
</protein>